<feature type="compositionally biased region" description="Acidic residues" evidence="1">
    <location>
        <begin position="8"/>
        <end position="34"/>
    </location>
</feature>
<keyword evidence="3" id="KW-1185">Reference proteome</keyword>
<reference evidence="2 3" key="1">
    <citation type="journal article" date="2018" name="PLoS ONE">
        <title>The draft genome of Kipferlia bialata reveals reductive genome evolution in fornicate parasites.</title>
        <authorList>
            <person name="Tanifuji G."/>
            <person name="Takabayashi S."/>
            <person name="Kume K."/>
            <person name="Takagi M."/>
            <person name="Nakayama T."/>
            <person name="Kamikawa R."/>
            <person name="Inagaki Y."/>
            <person name="Hashimoto T."/>
        </authorList>
    </citation>
    <scope>NUCLEOTIDE SEQUENCE [LARGE SCALE GENOMIC DNA]</scope>
    <source>
        <strain evidence="2">NY0173</strain>
    </source>
</reference>
<evidence type="ECO:0000313" key="3">
    <source>
        <dbReference type="Proteomes" id="UP000265618"/>
    </source>
</evidence>
<evidence type="ECO:0000313" key="2">
    <source>
        <dbReference type="EMBL" id="GIQ89230.1"/>
    </source>
</evidence>
<organism evidence="2 3">
    <name type="scientific">Kipferlia bialata</name>
    <dbReference type="NCBI Taxonomy" id="797122"/>
    <lineage>
        <taxon>Eukaryota</taxon>
        <taxon>Metamonada</taxon>
        <taxon>Carpediemonas-like organisms</taxon>
        <taxon>Kipferlia</taxon>
    </lineage>
</organism>
<proteinExistence type="predicted"/>
<protein>
    <submittedName>
        <fullName evidence="2">Uncharacterized protein</fullName>
    </submittedName>
</protein>
<name>A0A9K3D7V0_9EUKA</name>
<evidence type="ECO:0000256" key="1">
    <source>
        <dbReference type="SAM" id="MobiDB-lite"/>
    </source>
</evidence>
<dbReference type="Proteomes" id="UP000265618">
    <property type="component" value="Unassembled WGS sequence"/>
</dbReference>
<feature type="region of interest" description="Disordered" evidence="1">
    <location>
        <begin position="1"/>
        <end position="85"/>
    </location>
</feature>
<feature type="compositionally biased region" description="Polar residues" evidence="1">
    <location>
        <begin position="38"/>
        <end position="47"/>
    </location>
</feature>
<sequence>MKRGRDDDAGEDVDMGEASESGEEYSYTDEEDSDLAVNRQSRPQNSAKRIRVVDIGASRLAPNSEQDQGVSEDGERDDVIGKESE</sequence>
<feature type="non-terminal residue" evidence="2">
    <location>
        <position position="1"/>
    </location>
</feature>
<dbReference type="AlphaFoldDB" id="A0A9K3D7V0"/>
<dbReference type="EMBL" id="BDIP01004825">
    <property type="protein sequence ID" value="GIQ89230.1"/>
    <property type="molecule type" value="Genomic_DNA"/>
</dbReference>
<gene>
    <name evidence="2" type="ORF">KIPB_011648</name>
</gene>
<accession>A0A9K3D7V0</accession>
<comment type="caution">
    <text evidence="2">The sequence shown here is derived from an EMBL/GenBank/DDBJ whole genome shotgun (WGS) entry which is preliminary data.</text>
</comment>